<proteinExistence type="predicted"/>
<keyword evidence="1" id="KW-0175">Coiled coil</keyword>
<gene>
    <name evidence="4" type="ORF">ZOSMA_92G00050</name>
</gene>
<evidence type="ECO:0000256" key="2">
    <source>
        <dbReference type="SAM" id="MobiDB-lite"/>
    </source>
</evidence>
<dbReference type="SMART" id="SM00312">
    <property type="entry name" value="PX"/>
    <property type="match status" value="1"/>
</dbReference>
<name>A0A0K9NIS8_ZOSMR</name>
<organism evidence="4 5">
    <name type="scientific">Zostera marina</name>
    <name type="common">Eelgrass</name>
    <dbReference type="NCBI Taxonomy" id="29655"/>
    <lineage>
        <taxon>Eukaryota</taxon>
        <taxon>Viridiplantae</taxon>
        <taxon>Streptophyta</taxon>
        <taxon>Embryophyta</taxon>
        <taxon>Tracheophyta</taxon>
        <taxon>Spermatophyta</taxon>
        <taxon>Magnoliopsida</taxon>
        <taxon>Liliopsida</taxon>
        <taxon>Zosteraceae</taxon>
        <taxon>Zostera</taxon>
    </lineage>
</organism>
<feature type="coiled-coil region" evidence="1">
    <location>
        <begin position="388"/>
        <end position="422"/>
    </location>
</feature>
<feature type="coiled-coil region" evidence="1">
    <location>
        <begin position="512"/>
        <end position="585"/>
    </location>
</feature>
<dbReference type="GO" id="GO:0016192">
    <property type="term" value="P:vesicle-mediated transport"/>
    <property type="evidence" value="ECO:0000318"/>
    <property type="project" value="GO_Central"/>
</dbReference>
<dbReference type="EMBL" id="LFYR01002147">
    <property type="protein sequence ID" value="KMZ56649.1"/>
    <property type="molecule type" value="Genomic_DNA"/>
</dbReference>
<reference evidence="5" key="1">
    <citation type="journal article" date="2016" name="Nature">
        <title>The genome of the seagrass Zostera marina reveals angiosperm adaptation to the sea.</title>
        <authorList>
            <person name="Olsen J.L."/>
            <person name="Rouze P."/>
            <person name="Verhelst B."/>
            <person name="Lin Y.-C."/>
            <person name="Bayer T."/>
            <person name="Collen J."/>
            <person name="Dattolo E."/>
            <person name="De Paoli E."/>
            <person name="Dittami S."/>
            <person name="Maumus F."/>
            <person name="Michel G."/>
            <person name="Kersting A."/>
            <person name="Lauritano C."/>
            <person name="Lohaus R."/>
            <person name="Toepel M."/>
            <person name="Tonon T."/>
            <person name="Vanneste K."/>
            <person name="Amirebrahimi M."/>
            <person name="Brakel J."/>
            <person name="Bostroem C."/>
            <person name="Chovatia M."/>
            <person name="Grimwood J."/>
            <person name="Jenkins J.W."/>
            <person name="Jueterbock A."/>
            <person name="Mraz A."/>
            <person name="Stam W.T."/>
            <person name="Tice H."/>
            <person name="Bornberg-Bauer E."/>
            <person name="Green P.J."/>
            <person name="Pearson G.A."/>
            <person name="Procaccini G."/>
            <person name="Duarte C.M."/>
            <person name="Schmutz J."/>
            <person name="Reusch T.B.H."/>
            <person name="Van de Peer Y."/>
        </authorList>
    </citation>
    <scope>NUCLEOTIDE SEQUENCE [LARGE SCALE GENOMIC DNA]</scope>
    <source>
        <strain evidence="5">cv. Finnish</strain>
    </source>
</reference>
<sequence length="625" mass="70567">MYWANSDWAWDKIEGDFLTCYLRVTAGKCNPLSFSRHRNFPISSDSEISSKEKTEKMMMGSETTEHTFGTPQKSPPSLPEDMETLNLSDVYKSAISSPSSSVTITNSSIHSLPPITTSDPHLLISTQPQSSPLRNPKSPNSSPFLDPPSYADVVFSPFHNSNNDNGNSDSVESSSASSSTSTVLGITSYISERPPRSSSIYREISVSDPRKVQDSSNTLVTSTYVTYLISTRTSDTEYKVRRRFRDVVTLSDRLAEAYRGFFIPVRPDKGVVEGQIMQQQDFINQRRLALEKYLRRLSVHPAIEKSRELGIFLQVDGKLQLPMTTDVASRMLDGAVRLPKQLFGEVREGCVAQNEVAQPAKGGRDLLRIFKELKQSMTNDWSGTKPSVIEEDKQFLEMKEKVQDLEQQLSTSSQQAEGLVKAQQDICETMRDLGFAFVNLTKFETENTLDDIQKVRAVEIRRVATASVKASRFYQELTSQTMKYLDTLHEYLGKMLAIRVAFSDRTNALLTVQTLLSDLNSFQLKAEKLKAASSKIFGGDRSRLRKVEELKETIRITEDAKKVALEEYERIKENNSTELERLGREKKDDFLDMLKGFVVNQVGYAERIALVWEQAAQETSVYVKQ</sequence>
<evidence type="ECO:0000259" key="3">
    <source>
        <dbReference type="PROSITE" id="PS50195"/>
    </source>
</evidence>
<dbReference type="PROSITE" id="PS50195">
    <property type="entry name" value="PX"/>
    <property type="match status" value="1"/>
</dbReference>
<dbReference type="SUPFAM" id="SSF103657">
    <property type="entry name" value="BAR/IMD domain-like"/>
    <property type="match status" value="1"/>
</dbReference>
<dbReference type="InterPro" id="IPR015404">
    <property type="entry name" value="Vps5_C"/>
</dbReference>
<dbReference type="InterPro" id="IPR036871">
    <property type="entry name" value="PX_dom_sf"/>
</dbReference>
<comment type="caution">
    <text evidence="4">The sequence shown here is derived from an EMBL/GenBank/DDBJ whole genome shotgun (WGS) entry which is preliminary data.</text>
</comment>
<evidence type="ECO:0000313" key="5">
    <source>
        <dbReference type="Proteomes" id="UP000036987"/>
    </source>
</evidence>
<dbReference type="STRING" id="29655.A0A0K9NIS8"/>
<evidence type="ECO:0000313" key="4">
    <source>
        <dbReference type="EMBL" id="KMZ56649.1"/>
    </source>
</evidence>
<dbReference type="OMA" id="MLVNHRK"/>
<dbReference type="OrthoDB" id="271164at2759"/>
<dbReference type="Pfam" id="PF00787">
    <property type="entry name" value="PX"/>
    <property type="match status" value="1"/>
</dbReference>
<dbReference type="InterPro" id="IPR001683">
    <property type="entry name" value="PX_dom"/>
</dbReference>
<feature type="compositionally biased region" description="Low complexity" evidence="2">
    <location>
        <begin position="156"/>
        <end position="177"/>
    </location>
</feature>
<dbReference type="GO" id="GO:0016020">
    <property type="term" value="C:membrane"/>
    <property type="evidence" value="ECO:0000318"/>
    <property type="project" value="GO_Central"/>
</dbReference>
<dbReference type="SUPFAM" id="SSF64268">
    <property type="entry name" value="PX domain"/>
    <property type="match status" value="1"/>
</dbReference>
<dbReference type="Pfam" id="PF09325">
    <property type="entry name" value="Vps5"/>
    <property type="match status" value="1"/>
</dbReference>
<dbReference type="Gene3D" id="1.20.1270.60">
    <property type="entry name" value="Arfaptin homology (AH) domain/BAR domain"/>
    <property type="match status" value="1"/>
</dbReference>
<dbReference type="InterPro" id="IPR027267">
    <property type="entry name" value="AH/BAR_dom_sf"/>
</dbReference>
<accession>A0A0K9NIS8</accession>
<keyword evidence="5" id="KW-1185">Reference proteome</keyword>
<dbReference type="PANTHER" id="PTHR46757">
    <property type="entry name" value="SORTING NEXIN-RELATED"/>
    <property type="match status" value="1"/>
</dbReference>
<dbReference type="PANTHER" id="PTHR46757:SF2">
    <property type="entry name" value="OS05G0346100 PROTEIN"/>
    <property type="match status" value="1"/>
</dbReference>
<feature type="region of interest" description="Disordered" evidence="2">
    <location>
        <begin position="118"/>
        <end position="177"/>
    </location>
</feature>
<dbReference type="GO" id="GO:0005543">
    <property type="term" value="F:phospholipid binding"/>
    <property type="evidence" value="ECO:0000318"/>
    <property type="project" value="GO_Central"/>
</dbReference>
<dbReference type="AlphaFoldDB" id="A0A0K9NIS8"/>
<dbReference type="Proteomes" id="UP000036987">
    <property type="component" value="Unassembled WGS sequence"/>
</dbReference>
<dbReference type="GO" id="GO:0035091">
    <property type="term" value="F:phosphatidylinositol binding"/>
    <property type="evidence" value="ECO:0007669"/>
    <property type="project" value="InterPro"/>
</dbReference>
<feature type="region of interest" description="Disordered" evidence="2">
    <location>
        <begin position="41"/>
        <end position="82"/>
    </location>
</feature>
<dbReference type="InterPro" id="IPR044279">
    <property type="entry name" value="SNX2A/B"/>
</dbReference>
<feature type="compositionally biased region" description="Polar residues" evidence="2">
    <location>
        <begin position="118"/>
        <end position="143"/>
    </location>
</feature>
<feature type="domain" description="PX" evidence="3">
    <location>
        <begin position="205"/>
        <end position="320"/>
    </location>
</feature>
<evidence type="ECO:0000256" key="1">
    <source>
        <dbReference type="SAM" id="Coils"/>
    </source>
</evidence>
<dbReference type="GO" id="GO:0005768">
    <property type="term" value="C:endosome"/>
    <property type="evidence" value="ECO:0007669"/>
    <property type="project" value="UniProtKB-ARBA"/>
</dbReference>
<protein>
    <submittedName>
        <fullName evidence="4">Putative Sorting nexin-4</fullName>
    </submittedName>
</protein>
<dbReference type="CDD" id="cd07596">
    <property type="entry name" value="BAR_SNX"/>
    <property type="match status" value="1"/>
</dbReference>
<dbReference type="Gene3D" id="3.30.1520.10">
    <property type="entry name" value="Phox-like domain"/>
    <property type="match status" value="1"/>
</dbReference>